<dbReference type="Gene3D" id="3.90.550.10">
    <property type="entry name" value="Spore Coat Polysaccharide Biosynthesis Protein SpsA, Chain A"/>
    <property type="match status" value="1"/>
</dbReference>
<dbReference type="PANTHER" id="PTHR48090:SF7">
    <property type="entry name" value="RFBJ PROTEIN"/>
    <property type="match status" value="1"/>
</dbReference>
<protein>
    <submittedName>
        <fullName evidence="3">Glycosyltransferase</fullName>
    </submittedName>
</protein>
<dbReference type="GO" id="GO:0016740">
    <property type="term" value="F:transferase activity"/>
    <property type="evidence" value="ECO:0007669"/>
    <property type="project" value="UniProtKB-KW"/>
</dbReference>
<gene>
    <name evidence="3" type="ORF">E2C06_25585</name>
</gene>
<dbReference type="RefSeq" id="WP_133291421.1">
    <property type="nucleotide sequence ID" value="NZ_SMSJ01000054.1"/>
</dbReference>
<dbReference type="Pfam" id="PF00535">
    <property type="entry name" value="Glycos_transf_2"/>
    <property type="match status" value="1"/>
</dbReference>
<dbReference type="PANTHER" id="PTHR48090">
    <property type="entry name" value="UNDECAPRENYL-PHOSPHATE 4-DEOXY-4-FORMAMIDO-L-ARABINOSE TRANSFERASE-RELATED"/>
    <property type="match status" value="1"/>
</dbReference>
<evidence type="ECO:0000259" key="2">
    <source>
        <dbReference type="Pfam" id="PF00535"/>
    </source>
</evidence>
<comment type="caution">
    <text evidence="3">The sequence shown here is derived from an EMBL/GenBank/DDBJ whole genome shotgun (WGS) entry which is preliminary data.</text>
</comment>
<feature type="transmembrane region" description="Helical" evidence="1">
    <location>
        <begin position="280"/>
        <end position="302"/>
    </location>
</feature>
<dbReference type="CDD" id="cd04179">
    <property type="entry name" value="DPM_DPG-synthase_like"/>
    <property type="match status" value="1"/>
</dbReference>
<keyword evidence="1" id="KW-1133">Transmembrane helix</keyword>
<organism evidence="3 4">
    <name type="scientific">Dankookia rubra</name>
    <dbReference type="NCBI Taxonomy" id="1442381"/>
    <lineage>
        <taxon>Bacteria</taxon>
        <taxon>Pseudomonadati</taxon>
        <taxon>Pseudomonadota</taxon>
        <taxon>Alphaproteobacteria</taxon>
        <taxon>Acetobacterales</taxon>
        <taxon>Roseomonadaceae</taxon>
        <taxon>Dankookia</taxon>
    </lineage>
</organism>
<keyword evidence="1" id="KW-0472">Membrane</keyword>
<dbReference type="InterPro" id="IPR029044">
    <property type="entry name" value="Nucleotide-diphossugar_trans"/>
</dbReference>
<evidence type="ECO:0000313" key="3">
    <source>
        <dbReference type="EMBL" id="TDH59767.1"/>
    </source>
</evidence>
<sequence length="322" mass="34993">MLDIPFHLAEACLRGSAPRIAVLIPCHNEAVAIPRVVEAFRRALPEATIHVYDNNSTDGTAEAARAAGAVVRTERLQGKGHVVRRMFADVEADLYVLVDGDDTYDAAAAPAMVALLLEDQLDMVTGVRVTAIEAAYRRGHRFGNWMLTGMVAQVFGDRISDMLSGYRVFSRRFVKSFPALSAGFETETELTIHALELNMPVGELPTAYKDRPAGSASKLRTYADGLRILRTILVLVKEERPLQFFSLAALGLLLLGLGLAAPVLWQYLETGLVPRLPTAVLATGVVLLSFLSQVCGLVLDSVARGRKESKRLAYLAHRAPAA</sequence>
<dbReference type="OrthoDB" id="3177103at2"/>
<proteinExistence type="predicted"/>
<evidence type="ECO:0000313" key="4">
    <source>
        <dbReference type="Proteomes" id="UP000295096"/>
    </source>
</evidence>
<feature type="transmembrane region" description="Helical" evidence="1">
    <location>
        <begin position="244"/>
        <end position="268"/>
    </location>
</feature>
<feature type="domain" description="Glycosyltransferase 2-like" evidence="2">
    <location>
        <begin position="22"/>
        <end position="174"/>
    </location>
</feature>
<dbReference type="Proteomes" id="UP000295096">
    <property type="component" value="Unassembled WGS sequence"/>
</dbReference>
<reference evidence="3 4" key="1">
    <citation type="journal article" date="2016" name="J. Microbiol.">
        <title>Dankookia rubra gen. nov., sp. nov., an alphaproteobacterium isolated from sediment of a shallow stream.</title>
        <authorList>
            <person name="Kim W.H."/>
            <person name="Kim D.H."/>
            <person name="Kang K."/>
            <person name="Ahn T.Y."/>
        </authorList>
    </citation>
    <scope>NUCLEOTIDE SEQUENCE [LARGE SCALE GENOMIC DNA]</scope>
    <source>
        <strain evidence="3 4">JCM30602</strain>
    </source>
</reference>
<name>A0A4R5QBV3_9PROT</name>
<dbReference type="InterPro" id="IPR001173">
    <property type="entry name" value="Glyco_trans_2-like"/>
</dbReference>
<dbReference type="InterPro" id="IPR050256">
    <property type="entry name" value="Glycosyltransferase_2"/>
</dbReference>
<keyword evidence="4" id="KW-1185">Reference proteome</keyword>
<dbReference type="EMBL" id="SMSJ01000054">
    <property type="protein sequence ID" value="TDH59767.1"/>
    <property type="molecule type" value="Genomic_DNA"/>
</dbReference>
<dbReference type="SUPFAM" id="SSF53448">
    <property type="entry name" value="Nucleotide-diphospho-sugar transferases"/>
    <property type="match status" value="1"/>
</dbReference>
<accession>A0A4R5QBV3</accession>
<keyword evidence="1" id="KW-0812">Transmembrane</keyword>
<keyword evidence="3" id="KW-0808">Transferase</keyword>
<evidence type="ECO:0000256" key="1">
    <source>
        <dbReference type="SAM" id="Phobius"/>
    </source>
</evidence>
<dbReference type="AlphaFoldDB" id="A0A4R5QBV3"/>